<dbReference type="PANTHER" id="PTHR43292:SF4">
    <property type="entry name" value="ACYL-COA DEHYDROGENASE FADE34"/>
    <property type="match status" value="1"/>
</dbReference>
<reference evidence="7 8" key="1">
    <citation type="submission" date="2018-05" db="EMBL/GenBank/DDBJ databases">
        <title>Oceanovita maritima gen. nov., sp. nov., a marine bacterium in the family Rhodobacteraceae isolated from surface seawater of Lundu port Xiamen, China.</title>
        <authorList>
            <person name="Hetharua B.H."/>
            <person name="Min D."/>
            <person name="Liao H."/>
            <person name="Tian Y."/>
        </authorList>
    </citation>
    <scope>NUCLEOTIDE SEQUENCE [LARGE SCALE GENOMIC DNA]</scope>
    <source>
        <strain evidence="7 8">FSX-11</strain>
    </source>
</reference>
<keyword evidence="4" id="KW-0560">Oxidoreductase</keyword>
<evidence type="ECO:0000313" key="7">
    <source>
        <dbReference type="EMBL" id="PYC47352.1"/>
    </source>
</evidence>
<feature type="domain" description="Acyl-CoA dehydrogenase/oxidase N-terminal" evidence="6">
    <location>
        <begin position="21"/>
        <end position="124"/>
    </location>
</feature>
<dbReference type="InterPro" id="IPR052161">
    <property type="entry name" value="Mycobact_Acyl-CoA_DH"/>
</dbReference>
<evidence type="ECO:0000256" key="3">
    <source>
        <dbReference type="ARBA" id="ARBA00022827"/>
    </source>
</evidence>
<dbReference type="PROSITE" id="PS00072">
    <property type="entry name" value="ACYL_COA_DH_1"/>
    <property type="match status" value="1"/>
</dbReference>
<dbReference type="AlphaFoldDB" id="A0A2V4N087"/>
<dbReference type="InterPro" id="IPR006089">
    <property type="entry name" value="Acyl-CoA_DH_CS"/>
</dbReference>
<dbReference type="Gene3D" id="2.40.110.10">
    <property type="entry name" value="Butyryl-CoA Dehydrogenase, subunit A, domain 2"/>
    <property type="match status" value="1"/>
</dbReference>
<evidence type="ECO:0000256" key="1">
    <source>
        <dbReference type="ARBA" id="ARBA00001974"/>
    </source>
</evidence>
<dbReference type="EMBL" id="QFVT01000006">
    <property type="protein sequence ID" value="PYC47352.1"/>
    <property type="molecule type" value="Genomic_DNA"/>
</dbReference>
<evidence type="ECO:0000259" key="5">
    <source>
        <dbReference type="Pfam" id="PF02770"/>
    </source>
</evidence>
<name>A0A2V4N087_9RHOB</name>
<evidence type="ECO:0000313" key="8">
    <source>
        <dbReference type="Proteomes" id="UP000248012"/>
    </source>
</evidence>
<dbReference type="RefSeq" id="WP_110796137.1">
    <property type="nucleotide sequence ID" value="NZ_KZ826485.1"/>
</dbReference>
<dbReference type="InterPro" id="IPR013786">
    <property type="entry name" value="AcylCoA_DH/ox_N"/>
</dbReference>
<dbReference type="InterPro" id="IPR037069">
    <property type="entry name" value="AcylCoA_DH/ox_N_sf"/>
</dbReference>
<dbReference type="GO" id="GO:0005886">
    <property type="term" value="C:plasma membrane"/>
    <property type="evidence" value="ECO:0007669"/>
    <property type="project" value="TreeGrafter"/>
</dbReference>
<evidence type="ECO:0000256" key="4">
    <source>
        <dbReference type="ARBA" id="ARBA00023002"/>
    </source>
</evidence>
<dbReference type="OrthoDB" id="9780544at2"/>
<dbReference type="Gene3D" id="1.10.540.10">
    <property type="entry name" value="Acyl-CoA dehydrogenase/oxidase, N-terminal domain"/>
    <property type="match status" value="1"/>
</dbReference>
<dbReference type="PANTHER" id="PTHR43292">
    <property type="entry name" value="ACYL-COA DEHYDROGENASE"/>
    <property type="match status" value="1"/>
</dbReference>
<protein>
    <submittedName>
        <fullName evidence="7">Acyl-CoA dehydrogenase</fullName>
    </submittedName>
</protein>
<dbReference type="InterPro" id="IPR009100">
    <property type="entry name" value="AcylCoA_DH/oxidase_NM_dom_sf"/>
</dbReference>
<dbReference type="Gene3D" id="1.20.140.10">
    <property type="entry name" value="Butyryl-CoA Dehydrogenase, subunit A, domain 3"/>
    <property type="match status" value="1"/>
</dbReference>
<dbReference type="InterPro" id="IPR006091">
    <property type="entry name" value="Acyl-CoA_Oxase/DH_mid-dom"/>
</dbReference>
<sequence length="382" mass="41562">MSVFEFQSVALPKVAEIERLEIREFLQREIAEKRFEPHRCSWSSFDAGFSQRLGAAGFIGVTWPEQYGGRGASTLTRFAITEELLAAGAPCGAHWAADRQSGPQLLKYGSDEAKTKILPQLAAGTSFFGIGMSEPNSGSDLASVKTKAVKVDGGYAITGQKIWTSNAHRVDYLIVLARTGDRGESRHEGLTQFVVDMTSDGISPRAIHDLAGNHEFNEVFFDDCFVPDDMIVGEVGEGWNLVTGELAFERSGPDRFLSDYQLFRELVDQVGPTPDRCASIEIGAMVSRLASLRKMSASIAGMLDQGAQPAVQAAMVKELGTAFERSVPEIVRKLVPVEPSQIAHDDFAEAMADTVLRAPSFTLRGGTREILKSMIARGLGLR</sequence>
<dbReference type="Pfam" id="PF02770">
    <property type="entry name" value="Acyl-CoA_dh_M"/>
    <property type="match status" value="1"/>
</dbReference>
<keyword evidence="8" id="KW-1185">Reference proteome</keyword>
<dbReference type="Pfam" id="PF02771">
    <property type="entry name" value="Acyl-CoA_dh_N"/>
    <property type="match status" value="1"/>
</dbReference>
<gene>
    <name evidence="7" type="ORF">DI396_10295</name>
</gene>
<proteinExistence type="predicted"/>
<keyword evidence="3" id="KW-0274">FAD</keyword>
<dbReference type="InterPro" id="IPR046373">
    <property type="entry name" value="Acyl-CoA_Oxase/DH_mid-dom_sf"/>
</dbReference>
<dbReference type="GO" id="GO:0050660">
    <property type="term" value="F:flavin adenine dinucleotide binding"/>
    <property type="evidence" value="ECO:0007669"/>
    <property type="project" value="InterPro"/>
</dbReference>
<dbReference type="FunFam" id="2.40.110.10:FF:000011">
    <property type="entry name" value="Acyl-CoA dehydrogenase FadE34"/>
    <property type="match status" value="1"/>
</dbReference>
<feature type="domain" description="Acyl-CoA oxidase/dehydrogenase middle" evidence="5">
    <location>
        <begin position="130"/>
        <end position="224"/>
    </location>
</feature>
<dbReference type="Proteomes" id="UP000248012">
    <property type="component" value="Unassembled WGS sequence"/>
</dbReference>
<comment type="caution">
    <text evidence="7">The sequence shown here is derived from an EMBL/GenBank/DDBJ whole genome shotgun (WGS) entry which is preliminary data.</text>
</comment>
<organism evidence="7 8">
    <name type="scientific">Litorivita pollutaquae</name>
    <dbReference type="NCBI Taxonomy" id="2200892"/>
    <lineage>
        <taxon>Bacteria</taxon>
        <taxon>Pseudomonadati</taxon>
        <taxon>Pseudomonadota</taxon>
        <taxon>Alphaproteobacteria</taxon>
        <taxon>Rhodobacterales</taxon>
        <taxon>Paracoccaceae</taxon>
        <taxon>Litorivita</taxon>
    </lineage>
</organism>
<accession>A0A2V4N087</accession>
<evidence type="ECO:0000259" key="6">
    <source>
        <dbReference type="Pfam" id="PF02771"/>
    </source>
</evidence>
<comment type="cofactor">
    <cofactor evidence="1">
        <name>FAD</name>
        <dbReference type="ChEBI" id="CHEBI:57692"/>
    </cofactor>
</comment>
<dbReference type="GO" id="GO:0003995">
    <property type="term" value="F:acyl-CoA dehydrogenase activity"/>
    <property type="evidence" value="ECO:0007669"/>
    <property type="project" value="InterPro"/>
</dbReference>
<evidence type="ECO:0000256" key="2">
    <source>
        <dbReference type="ARBA" id="ARBA00022630"/>
    </source>
</evidence>
<keyword evidence="2" id="KW-0285">Flavoprotein</keyword>
<dbReference type="SUPFAM" id="SSF56645">
    <property type="entry name" value="Acyl-CoA dehydrogenase NM domain-like"/>
    <property type="match status" value="1"/>
</dbReference>